<dbReference type="InterPro" id="IPR004117">
    <property type="entry name" value="7tm6_olfct_rcpt"/>
</dbReference>
<keyword evidence="3 10" id="KW-0716">Sensory transduction</keyword>
<comment type="caution">
    <text evidence="11">The sequence shown here is derived from an EMBL/GenBank/DDBJ whole genome shotgun (WGS) entry which is preliminary data.</text>
</comment>
<gene>
    <name evidence="11" type="ORF">PUN28_002096</name>
</gene>
<evidence type="ECO:0000256" key="7">
    <source>
        <dbReference type="ARBA" id="ARBA00023136"/>
    </source>
</evidence>
<dbReference type="GO" id="GO:0005549">
    <property type="term" value="F:odorant binding"/>
    <property type="evidence" value="ECO:0007669"/>
    <property type="project" value="InterPro"/>
</dbReference>
<organism evidence="11 12">
    <name type="scientific">Cardiocondyla obscurior</name>
    <dbReference type="NCBI Taxonomy" id="286306"/>
    <lineage>
        <taxon>Eukaryota</taxon>
        <taxon>Metazoa</taxon>
        <taxon>Ecdysozoa</taxon>
        <taxon>Arthropoda</taxon>
        <taxon>Hexapoda</taxon>
        <taxon>Insecta</taxon>
        <taxon>Pterygota</taxon>
        <taxon>Neoptera</taxon>
        <taxon>Endopterygota</taxon>
        <taxon>Hymenoptera</taxon>
        <taxon>Apocrita</taxon>
        <taxon>Aculeata</taxon>
        <taxon>Formicoidea</taxon>
        <taxon>Formicidae</taxon>
        <taxon>Myrmicinae</taxon>
        <taxon>Cardiocondyla</taxon>
    </lineage>
</organism>
<keyword evidence="12" id="KW-1185">Reference proteome</keyword>
<evidence type="ECO:0000313" key="12">
    <source>
        <dbReference type="Proteomes" id="UP001430953"/>
    </source>
</evidence>
<keyword evidence="7 10" id="KW-0472">Membrane</keyword>
<evidence type="ECO:0000256" key="9">
    <source>
        <dbReference type="ARBA" id="ARBA00023224"/>
    </source>
</evidence>
<keyword evidence="9 10" id="KW-0807">Transducer</keyword>
<protein>
    <recommendedName>
        <fullName evidence="10">Odorant receptor</fullName>
    </recommendedName>
</protein>
<evidence type="ECO:0000256" key="8">
    <source>
        <dbReference type="ARBA" id="ARBA00023170"/>
    </source>
</evidence>
<accession>A0AAW2GSJ0</accession>
<dbReference type="Pfam" id="PF02949">
    <property type="entry name" value="7tm_6"/>
    <property type="match status" value="1"/>
</dbReference>
<dbReference type="PANTHER" id="PTHR21137">
    <property type="entry name" value="ODORANT RECEPTOR"/>
    <property type="match status" value="1"/>
</dbReference>
<reference evidence="11 12" key="1">
    <citation type="submission" date="2023-03" db="EMBL/GenBank/DDBJ databases">
        <title>High recombination rates correlate with genetic variation in Cardiocondyla obscurior ants.</title>
        <authorList>
            <person name="Errbii M."/>
        </authorList>
    </citation>
    <scope>NUCLEOTIDE SEQUENCE [LARGE SCALE GENOMIC DNA]</scope>
    <source>
        <strain evidence="11">Alpha-2009</strain>
        <tissue evidence="11">Whole body</tissue>
    </source>
</reference>
<evidence type="ECO:0000256" key="5">
    <source>
        <dbReference type="ARBA" id="ARBA00022725"/>
    </source>
</evidence>
<keyword evidence="8 10" id="KW-0675">Receptor</keyword>
<dbReference type="Proteomes" id="UP001430953">
    <property type="component" value="Unassembled WGS sequence"/>
</dbReference>
<dbReference type="EMBL" id="JADYXP020000002">
    <property type="protein sequence ID" value="KAL0130260.1"/>
    <property type="molecule type" value="Genomic_DNA"/>
</dbReference>
<feature type="transmembrane region" description="Helical" evidence="10">
    <location>
        <begin position="31"/>
        <end position="53"/>
    </location>
</feature>
<evidence type="ECO:0000256" key="10">
    <source>
        <dbReference type="RuleBase" id="RU351113"/>
    </source>
</evidence>
<evidence type="ECO:0000256" key="1">
    <source>
        <dbReference type="ARBA" id="ARBA00004651"/>
    </source>
</evidence>
<comment type="caution">
    <text evidence="10">Lacks conserved residue(s) required for the propagation of feature annotation.</text>
</comment>
<keyword evidence="4 10" id="KW-0812">Transmembrane</keyword>
<dbReference type="AlphaFoldDB" id="A0AAW2GSJ0"/>
<proteinExistence type="inferred from homology"/>
<evidence type="ECO:0000256" key="4">
    <source>
        <dbReference type="ARBA" id="ARBA00022692"/>
    </source>
</evidence>
<feature type="transmembrane region" description="Helical" evidence="10">
    <location>
        <begin position="263"/>
        <end position="283"/>
    </location>
</feature>
<comment type="subcellular location">
    <subcellularLocation>
        <location evidence="1 10">Cell membrane</location>
        <topology evidence="1 10">Multi-pass membrane protein</topology>
    </subcellularLocation>
</comment>
<name>A0AAW2GSJ0_9HYME</name>
<evidence type="ECO:0000256" key="6">
    <source>
        <dbReference type="ARBA" id="ARBA00022989"/>
    </source>
</evidence>
<keyword evidence="5 10" id="KW-0552">Olfaction</keyword>
<dbReference type="PANTHER" id="PTHR21137:SF35">
    <property type="entry name" value="ODORANT RECEPTOR 19A-RELATED"/>
    <property type="match status" value="1"/>
</dbReference>
<evidence type="ECO:0000313" key="11">
    <source>
        <dbReference type="EMBL" id="KAL0130260.1"/>
    </source>
</evidence>
<feature type="transmembrane region" description="Helical" evidence="10">
    <location>
        <begin position="59"/>
        <end position="80"/>
    </location>
</feature>
<feature type="transmembrane region" description="Helical" evidence="10">
    <location>
        <begin position="295"/>
        <end position="315"/>
    </location>
</feature>
<dbReference type="GO" id="GO:0007165">
    <property type="term" value="P:signal transduction"/>
    <property type="evidence" value="ECO:0007669"/>
    <property type="project" value="UniProtKB-KW"/>
</dbReference>
<feature type="transmembrane region" description="Helical" evidence="10">
    <location>
        <begin position="178"/>
        <end position="211"/>
    </location>
</feature>
<keyword evidence="6 10" id="KW-1133">Transmembrane helix</keyword>
<dbReference type="GO" id="GO:0005886">
    <property type="term" value="C:plasma membrane"/>
    <property type="evidence" value="ECO:0007669"/>
    <property type="project" value="UniProtKB-SubCell"/>
</dbReference>
<evidence type="ECO:0000256" key="3">
    <source>
        <dbReference type="ARBA" id="ARBA00022606"/>
    </source>
</evidence>
<dbReference type="GO" id="GO:0004984">
    <property type="term" value="F:olfactory receptor activity"/>
    <property type="evidence" value="ECO:0007669"/>
    <property type="project" value="InterPro"/>
</dbReference>
<sequence>MSFFDNRYYYFNKRLLCILGQWPFQSRLKSYILFGVASIFILSLTAFEMWGLVAGITNMNIIMINLSPLLINSFVIVKFFNCALTKHYMKEFLEDIEETWKVKHIGPEKEILENFAEEYMSITKPYMIVIYTLWFLYCGPPVVINKIHQLLPTNETYTPEFLYRIEHVLNLDKYFNLLMLHAFIAVFYIITTVIAVDITFTMCILHICALFECLRYNIERIRGSDFVHLEPKIEDDKAYHDIINCIESYKHALKLSDILSANYSTAFLFILGNIVISLSFGAAELVMLDTQLEELIRIFSATMGQVLVIFYLSWISQKLIDYSSSFQNVIYSCDWYNISLRSKHLLKLTLLRAAHPCQVKGGKIYVMSLMTFSWILKGSLSYFTVLTSLQQE</sequence>
<comment type="similarity">
    <text evidence="10">Belongs to the insect chemoreceptor superfamily. Heteromeric odorant receptor channel (TC 1.A.69) family.</text>
</comment>
<keyword evidence="2" id="KW-1003">Cell membrane</keyword>
<evidence type="ECO:0000256" key="2">
    <source>
        <dbReference type="ARBA" id="ARBA00022475"/>
    </source>
</evidence>